<evidence type="ECO:0000313" key="2">
    <source>
        <dbReference type="Proteomes" id="UP000005808"/>
    </source>
</evidence>
<reference evidence="1 2" key="1">
    <citation type="journal article" date="2012" name="J. Bacteriol.">
        <title>De Novo Genome Project of Cupriavidus basilensis OR16.</title>
        <authorList>
            <person name="Cserhati M."/>
            <person name="Kriszt B."/>
            <person name="Szoboszlay S."/>
            <person name="Toth A."/>
            <person name="Szabo I."/>
            <person name="Tancsics A."/>
            <person name="Nagy I."/>
            <person name="Horvath B."/>
            <person name="Nagy I."/>
            <person name="Kukolya J."/>
        </authorList>
    </citation>
    <scope>NUCLEOTIDE SEQUENCE [LARGE SCALE GENOMIC DNA]</scope>
    <source>
        <strain evidence="1 2">OR16</strain>
    </source>
</reference>
<dbReference type="EMBL" id="AHJE01000012">
    <property type="protein sequence ID" value="EHP44233.1"/>
    <property type="molecule type" value="Genomic_DNA"/>
</dbReference>
<accession>H1S017</accession>
<gene>
    <name evidence="1" type="ORF">OR16_04627</name>
</gene>
<organism evidence="1 2">
    <name type="scientific">Cupriavidus basilensis OR16</name>
    <dbReference type="NCBI Taxonomy" id="1127483"/>
    <lineage>
        <taxon>Bacteria</taxon>
        <taxon>Pseudomonadati</taxon>
        <taxon>Pseudomonadota</taxon>
        <taxon>Betaproteobacteria</taxon>
        <taxon>Burkholderiales</taxon>
        <taxon>Burkholderiaceae</taxon>
        <taxon>Cupriavidus</taxon>
    </lineage>
</organism>
<proteinExistence type="predicted"/>
<dbReference type="AlphaFoldDB" id="H1S017"/>
<sequence>MLENGDSVCADCEDTIARAELFFSESYGRATLDAFAAHQAQIDAHFSEPARLYLAGRLGLS</sequence>
<protein>
    <submittedName>
        <fullName evidence="1">Uncharacterized protein</fullName>
    </submittedName>
</protein>
<name>H1S017_9BURK</name>
<comment type="caution">
    <text evidence="1">The sequence shown here is derived from an EMBL/GenBank/DDBJ whole genome shotgun (WGS) entry which is preliminary data.</text>
</comment>
<evidence type="ECO:0000313" key="1">
    <source>
        <dbReference type="EMBL" id="EHP44233.1"/>
    </source>
</evidence>
<dbReference type="PATRIC" id="fig|1127483.3.peg.919"/>
<dbReference type="Proteomes" id="UP000005808">
    <property type="component" value="Unassembled WGS sequence"/>
</dbReference>